<proteinExistence type="predicted"/>
<gene>
    <name evidence="2" type="ORF">GFSPODELE1_LOCUS7808</name>
</gene>
<keyword evidence="3" id="KW-1185">Reference proteome</keyword>
<organism evidence="2 3">
    <name type="scientific">Somion occarium</name>
    <dbReference type="NCBI Taxonomy" id="3059160"/>
    <lineage>
        <taxon>Eukaryota</taxon>
        <taxon>Fungi</taxon>
        <taxon>Dikarya</taxon>
        <taxon>Basidiomycota</taxon>
        <taxon>Agaricomycotina</taxon>
        <taxon>Agaricomycetes</taxon>
        <taxon>Polyporales</taxon>
        <taxon>Cerrenaceae</taxon>
        <taxon>Somion</taxon>
    </lineage>
</organism>
<reference evidence="3" key="1">
    <citation type="submission" date="2024-04" db="EMBL/GenBank/DDBJ databases">
        <authorList>
            <person name="Shaw F."/>
            <person name="Minotto A."/>
        </authorList>
    </citation>
    <scope>NUCLEOTIDE SEQUENCE [LARGE SCALE GENOMIC DNA]</scope>
</reference>
<protein>
    <submittedName>
        <fullName evidence="2">Uncharacterized protein</fullName>
    </submittedName>
</protein>
<keyword evidence="1" id="KW-0732">Signal</keyword>
<dbReference type="EMBL" id="OZ037949">
    <property type="protein sequence ID" value="CAL1710403.1"/>
    <property type="molecule type" value="Genomic_DNA"/>
</dbReference>
<dbReference type="Proteomes" id="UP001497453">
    <property type="component" value="Chromosome 6"/>
</dbReference>
<evidence type="ECO:0000256" key="1">
    <source>
        <dbReference type="SAM" id="SignalP"/>
    </source>
</evidence>
<feature type="chain" id="PRO_5047279403" evidence="1">
    <location>
        <begin position="22"/>
        <end position="182"/>
    </location>
</feature>
<evidence type="ECO:0000313" key="2">
    <source>
        <dbReference type="EMBL" id="CAL1710403.1"/>
    </source>
</evidence>
<feature type="signal peptide" evidence="1">
    <location>
        <begin position="1"/>
        <end position="21"/>
    </location>
</feature>
<accession>A0ABP1DRD7</accession>
<evidence type="ECO:0000313" key="3">
    <source>
        <dbReference type="Proteomes" id="UP001497453"/>
    </source>
</evidence>
<name>A0ABP1DRD7_9APHY</name>
<sequence length="182" mass="20486">MSFLGCQYFVAISLLLYGMDCHCISPLLGSEIPWRFSLSRHILFSRRPLLYSGHVPCCLIRYARFILVGMESLYSVNYTRVSIGGRSMRIHNELTTTSTTAPVERDPISASSMAARNCDVKGPSIHYPSKTIPLVDIPLPSLYPYIGSSVLEEPKFREEVTKFTLRWTGLFSGTFFPKMSSS</sequence>